<evidence type="ECO:0000313" key="2">
    <source>
        <dbReference type="EMBL" id="ETO64793.1"/>
    </source>
</evidence>
<evidence type="ECO:0000256" key="1">
    <source>
        <dbReference type="SAM" id="MobiDB-lite"/>
    </source>
</evidence>
<protein>
    <submittedName>
        <fullName evidence="2">Uncharacterized protein</fullName>
    </submittedName>
</protein>
<reference evidence="2 3" key="1">
    <citation type="submission" date="2013-11" db="EMBL/GenBank/DDBJ databases">
        <title>The Genome Sequence of Phytophthora parasitica P1976.</title>
        <authorList>
            <consortium name="The Broad Institute Genomics Platform"/>
            <person name="Russ C."/>
            <person name="Tyler B."/>
            <person name="Panabieres F."/>
            <person name="Shan W."/>
            <person name="Tripathy S."/>
            <person name="Grunwald N."/>
            <person name="Machado M."/>
            <person name="Johnson C.S."/>
            <person name="Walker B."/>
            <person name="Young S."/>
            <person name="Zeng Q."/>
            <person name="Gargeya S."/>
            <person name="Fitzgerald M."/>
            <person name="Haas B."/>
            <person name="Abouelleil A."/>
            <person name="Allen A.W."/>
            <person name="Alvarado L."/>
            <person name="Arachchi H.M."/>
            <person name="Berlin A.M."/>
            <person name="Chapman S.B."/>
            <person name="Gainer-Dewar J."/>
            <person name="Goldberg J."/>
            <person name="Griggs A."/>
            <person name="Gujja S."/>
            <person name="Hansen M."/>
            <person name="Howarth C."/>
            <person name="Imamovic A."/>
            <person name="Ireland A."/>
            <person name="Larimer J."/>
            <person name="McCowan C."/>
            <person name="Murphy C."/>
            <person name="Pearson M."/>
            <person name="Poon T.W."/>
            <person name="Priest M."/>
            <person name="Roberts A."/>
            <person name="Saif S."/>
            <person name="Shea T."/>
            <person name="Sisk P."/>
            <person name="Sykes S."/>
            <person name="Wortman J."/>
            <person name="Nusbaum C."/>
            <person name="Birren B."/>
        </authorList>
    </citation>
    <scope>NUCLEOTIDE SEQUENCE [LARGE SCALE GENOMIC DNA]</scope>
    <source>
        <strain evidence="2 3">P1976</strain>
    </source>
</reference>
<evidence type="ECO:0000313" key="3">
    <source>
        <dbReference type="Proteomes" id="UP000028582"/>
    </source>
</evidence>
<feature type="region of interest" description="Disordered" evidence="1">
    <location>
        <begin position="26"/>
        <end position="45"/>
    </location>
</feature>
<proteinExistence type="predicted"/>
<organism evidence="2 3">
    <name type="scientific">Phytophthora nicotianae P1976</name>
    <dbReference type="NCBI Taxonomy" id="1317066"/>
    <lineage>
        <taxon>Eukaryota</taxon>
        <taxon>Sar</taxon>
        <taxon>Stramenopiles</taxon>
        <taxon>Oomycota</taxon>
        <taxon>Peronosporomycetes</taxon>
        <taxon>Peronosporales</taxon>
        <taxon>Peronosporaceae</taxon>
        <taxon>Phytophthora</taxon>
    </lineage>
</organism>
<sequence length="45" mass="5025">MENTLPLTSARKAHRLAWEKHMVVTPQADWPQGRPGTRSRPASSA</sequence>
<dbReference type="AlphaFoldDB" id="A0A080ZDT2"/>
<dbReference type="Proteomes" id="UP000028582">
    <property type="component" value="Unassembled WGS sequence"/>
</dbReference>
<gene>
    <name evidence="2" type="ORF">F444_17787</name>
</gene>
<dbReference type="EMBL" id="ANJA01003253">
    <property type="protein sequence ID" value="ETO64793.1"/>
    <property type="molecule type" value="Genomic_DNA"/>
</dbReference>
<comment type="caution">
    <text evidence="2">The sequence shown here is derived from an EMBL/GenBank/DDBJ whole genome shotgun (WGS) entry which is preliminary data.</text>
</comment>
<name>A0A080ZDT2_PHYNI</name>
<accession>A0A080ZDT2</accession>